<dbReference type="EMBL" id="CP109208">
    <property type="protein sequence ID" value="WUU58466.1"/>
    <property type="molecule type" value="Genomic_DNA"/>
</dbReference>
<dbReference type="RefSeq" id="WP_266477808.1">
    <property type="nucleotide sequence ID" value="NZ_CP109208.1"/>
</dbReference>
<accession>A0ABZ1YFV7</accession>
<reference evidence="1" key="1">
    <citation type="submission" date="2022-10" db="EMBL/GenBank/DDBJ databases">
        <title>The complete genomes of actinobacterial strains from the NBC collection.</title>
        <authorList>
            <person name="Joergensen T.S."/>
            <person name="Alvarez Arevalo M."/>
            <person name="Sterndorff E.B."/>
            <person name="Faurdal D."/>
            <person name="Vuksanovic O."/>
            <person name="Mourched A.-S."/>
            <person name="Charusanti P."/>
            <person name="Shaw S."/>
            <person name="Blin K."/>
            <person name="Weber T."/>
        </authorList>
    </citation>
    <scope>NUCLEOTIDE SEQUENCE [LARGE SCALE GENOMIC DNA]</scope>
    <source>
        <strain evidence="1">NBC 01686</strain>
        <plasmid evidence="1">unnamed1</plasmid>
    </source>
</reference>
<protein>
    <recommendedName>
        <fullName evidence="2">2OG-Fe(II) oxygenase</fullName>
    </recommendedName>
</protein>
<name>A0ABZ1YFV7_9ACTN</name>
<proteinExistence type="predicted"/>
<dbReference type="Gene3D" id="2.60.120.620">
    <property type="entry name" value="q2cbj1_9rhob like domain"/>
    <property type="match status" value="1"/>
</dbReference>
<geneLocation type="plasmid" evidence="1">
    <name>unnamed1</name>
</geneLocation>
<evidence type="ECO:0000313" key="1">
    <source>
        <dbReference type="EMBL" id="WUU58466.1"/>
    </source>
</evidence>
<evidence type="ECO:0008006" key="2">
    <source>
        <dbReference type="Google" id="ProtNLM"/>
    </source>
</evidence>
<gene>
    <name evidence="1" type="ORF">OIE82_35390</name>
</gene>
<keyword evidence="1" id="KW-0614">Plasmid</keyword>
<sequence length="286" mass="31353">MPQHSPSSSAVLRTAPALPERVERFLDLFACGPGTVPALDAGAELAPGLERMQTIADPFICATVDDFLPANLYQAVLRDWPEASSFQPVATFATLVYGEPRSYFGSRMERTVENWAADATPDAPTWQRLRNALCHPDFVRALFTRFAETIDANLAGLDLDELNAPNFKLYTNLDAGSDEALGAHVDAPSKLLTIVVYLDLQGPELPDSADRWGTALYEVGPGDHLPQHFTANADRTAARNIQFAPNRAFIMPNSARALHGVVGGEAAVQRRTLMCGYWLTRTRRQD</sequence>
<organism evidence="1">
    <name type="scientific">Streptomyces althioticus</name>
    <dbReference type="NCBI Taxonomy" id="83380"/>
    <lineage>
        <taxon>Bacteria</taxon>
        <taxon>Bacillati</taxon>
        <taxon>Actinomycetota</taxon>
        <taxon>Actinomycetes</taxon>
        <taxon>Kitasatosporales</taxon>
        <taxon>Streptomycetaceae</taxon>
        <taxon>Streptomyces</taxon>
        <taxon>Streptomyces althioticus group</taxon>
    </lineage>
</organism>